<dbReference type="PANTHER" id="PTHR47977">
    <property type="entry name" value="RAS-RELATED PROTEIN RAB"/>
    <property type="match status" value="1"/>
</dbReference>
<dbReference type="Proteomes" id="UP001162131">
    <property type="component" value="Unassembled WGS sequence"/>
</dbReference>
<evidence type="ECO:0000256" key="2">
    <source>
        <dbReference type="ARBA" id="ARBA00023134"/>
    </source>
</evidence>
<dbReference type="SMART" id="SM00175">
    <property type="entry name" value="RAB"/>
    <property type="match status" value="1"/>
</dbReference>
<dbReference type="NCBIfam" id="TIGR00231">
    <property type="entry name" value="small_GTP"/>
    <property type="match status" value="1"/>
</dbReference>
<dbReference type="GO" id="GO:0003924">
    <property type="term" value="F:GTPase activity"/>
    <property type="evidence" value="ECO:0007669"/>
    <property type="project" value="InterPro"/>
</dbReference>
<gene>
    <name evidence="3" type="ORF">BSTOLATCC_MIC59626</name>
</gene>
<dbReference type="SMART" id="SM00176">
    <property type="entry name" value="RAN"/>
    <property type="match status" value="1"/>
</dbReference>
<reference evidence="3" key="1">
    <citation type="submission" date="2021-09" db="EMBL/GenBank/DDBJ databases">
        <authorList>
            <consortium name="AG Swart"/>
            <person name="Singh M."/>
            <person name="Singh A."/>
            <person name="Seah K."/>
            <person name="Emmerich C."/>
        </authorList>
    </citation>
    <scope>NUCLEOTIDE SEQUENCE</scope>
    <source>
        <strain evidence="3">ATCC30299</strain>
    </source>
</reference>
<dbReference type="SUPFAM" id="SSF52540">
    <property type="entry name" value="P-loop containing nucleoside triphosphate hydrolases"/>
    <property type="match status" value="1"/>
</dbReference>
<sequence length="201" mass="22744">MEEIPTLKILTLGDASVGKTCILLRFSEDEFPTVTMPTIGIEYKTKIVQIQGNQVKLQVWDTAGQERYHRTLASTFYRRAHGIVLVFDLTDRNSLDHVENWMKQIRQKADPKVAIILVGNKMDLYDQTTFPDGKTLADSYGIPFFMVSAKTGKNIAEVYNTLSDMIVRQDPTVLQGNNTAPSTIQVRTLPEVQKKENMCCK</sequence>
<dbReference type="GO" id="GO:0005525">
    <property type="term" value="F:GTP binding"/>
    <property type="evidence" value="ECO:0007669"/>
    <property type="project" value="UniProtKB-KW"/>
</dbReference>
<dbReference type="InterPro" id="IPR050227">
    <property type="entry name" value="Rab"/>
</dbReference>
<keyword evidence="2" id="KW-0342">GTP-binding</keyword>
<dbReference type="PROSITE" id="PS51419">
    <property type="entry name" value="RAB"/>
    <property type="match status" value="1"/>
</dbReference>
<proteinExistence type="predicted"/>
<organism evidence="3 4">
    <name type="scientific">Blepharisma stoltei</name>
    <dbReference type="NCBI Taxonomy" id="1481888"/>
    <lineage>
        <taxon>Eukaryota</taxon>
        <taxon>Sar</taxon>
        <taxon>Alveolata</taxon>
        <taxon>Ciliophora</taxon>
        <taxon>Postciliodesmatophora</taxon>
        <taxon>Heterotrichea</taxon>
        <taxon>Heterotrichida</taxon>
        <taxon>Blepharismidae</taxon>
        <taxon>Blepharisma</taxon>
    </lineage>
</organism>
<dbReference type="PROSITE" id="PS51417">
    <property type="entry name" value="ARF"/>
    <property type="match status" value="1"/>
</dbReference>
<accession>A0AAU9K451</accession>
<name>A0AAU9K451_9CILI</name>
<dbReference type="Pfam" id="PF00071">
    <property type="entry name" value="Ras"/>
    <property type="match status" value="1"/>
</dbReference>
<dbReference type="AlphaFoldDB" id="A0AAU9K451"/>
<dbReference type="PROSITE" id="PS51421">
    <property type="entry name" value="RAS"/>
    <property type="match status" value="1"/>
</dbReference>
<dbReference type="EMBL" id="CAJZBQ010000057">
    <property type="protein sequence ID" value="CAG9333813.1"/>
    <property type="molecule type" value="Genomic_DNA"/>
</dbReference>
<protein>
    <submittedName>
        <fullName evidence="3">Uncharacterized protein</fullName>
    </submittedName>
</protein>
<comment type="caution">
    <text evidence="3">The sequence shown here is derived from an EMBL/GenBank/DDBJ whole genome shotgun (WGS) entry which is preliminary data.</text>
</comment>
<dbReference type="InterPro" id="IPR027417">
    <property type="entry name" value="P-loop_NTPase"/>
</dbReference>
<dbReference type="PROSITE" id="PS51420">
    <property type="entry name" value="RHO"/>
    <property type="match status" value="1"/>
</dbReference>
<evidence type="ECO:0000256" key="1">
    <source>
        <dbReference type="ARBA" id="ARBA00022741"/>
    </source>
</evidence>
<dbReference type="PRINTS" id="PR00449">
    <property type="entry name" value="RASTRNSFRMNG"/>
</dbReference>
<dbReference type="InterPro" id="IPR001806">
    <property type="entry name" value="Small_GTPase"/>
</dbReference>
<evidence type="ECO:0000313" key="4">
    <source>
        <dbReference type="Proteomes" id="UP001162131"/>
    </source>
</evidence>
<dbReference type="InterPro" id="IPR005225">
    <property type="entry name" value="Small_GTP-bd"/>
</dbReference>
<keyword evidence="4" id="KW-1185">Reference proteome</keyword>
<evidence type="ECO:0000313" key="3">
    <source>
        <dbReference type="EMBL" id="CAG9333813.1"/>
    </source>
</evidence>
<keyword evidence="1" id="KW-0547">Nucleotide-binding</keyword>
<dbReference type="Gene3D" id="3.40.50.300">
    <property type="entry name" value="P-loop containing nucleotide triphosphate hydrolases"/>
    <property type="match status" value="1"/>
</dbReference>
<dbReference type="SMART" id="SM00173">
    <property type="entry name" value="RAS"/>
    <property type="match status" value="1"/>
</dbReference>
<dbReference type="CDD" id="cd00154">
    <property type="entry name" value="Rab"/>
    <property type="match status" value="1"/>
</dbReference>
<dbReference type="SMART" id="SM00177">
    <property type="entry name" value="ARF"/>
    <property type="match status" value="1"/>
</dbReference>
<dbReference type="FunFam" id="3.40.50.300:FF:000808">
    <property type="entry name" value="Small GTP-binding protein, putative"/>
    <property type="match status" value="1"/>
</dbReference>
<dbReference type="SMART" id="SM00174">
    <property type="entry name" value="RHO"/>
    <property type="match status" value="1"/>
</dbReference>